<reference evidence="1 2" key="2">
    <citation type="submission" date="2018-12" db="EMBL/GenBank/DDBJ databases">
        <title>Molecular Epidemiology of Emerging Carbapenem-Resistance in Acinetobacter nosocomialis and Acinetobacter pittii in Taiwan, 2010-2014.</title>
        <authorList>
            <person name="Huang W.-C."/>
            <person name="Wang H.-Y."/>
            <person name="Lai J.-F."/>
            <person name="Lauderdale T.-L."/>
            <person name="Sytwu H.-K."/>
        </authorList>
    </citation>
    <scope>NUCLEOTIDE SEQUENCE [LARGE SCALE GENOMIC DNA]</scope>
    <source>
        <strain evidence="1 2">2014S06-099</strain>
    </source>
</reference>
<evidence type="ECO:0000313" key="1">
    <source>
        <dbReference type="EMBL" id="AZC01450.1"/>
    </source>
</evidence>
<protein>
    <submittedName>
        <fullName evidence="1">Uncharacterized protein</fullName>
    </submittedName>
</protein>
<sequence length="66" mass="7828">MTTPPYKTTIKNITDKRIPVKNGINLVIFLFSLKNLPTIKIRKKLNMKRYHLKKINHQNSLFLCFV</sequence>
<accession>A0A3G6YMR8</accession>
<organism evidence="1 2">
    <name type="scientific">Acinetobacter pittii</name>
    <name type="common">Acinetobacter genomosp. 3</name>
    <dbReference type="NCBI Taxonomy" id="48296"/>
    <lineage>
        <taxon>Bacteria</taxon>
        <taxon>Pseudomonadati</taxon>
        <taxon>Pseudomonadota</taxon>
        <taxon>Gammaproteobacteria</taxon>
        <taxon>Moraxellales</taxon>
        <taxon>Moraxellaceae</taxon>
        <taxon>Acinetobacter</taxon>
        <taxon>Acinetobacter calcoaceticus/baumannii complex</taxon>
    </lineage>
</organism>
<gene>
    <name evidence="1" type="ORF">DKE52_016995</name>
</gene>
<dbReference type="EMBL" id="CP033540">
    <property type="protein sequence ID" value="AZC01450.1"/>
    <property type="molecule type" value="Genomic_DNA"/>
</dbReference>
<dbReference type="AlphaFoldDB" id="A0A3G6YMR8"/>
<reference evidence="1 2" key="1">
    <citation type="submission" date="2018-11" db="EMBL/GenBank/DDBJ databases">
        <authorList>
            <person name="Kuo S.-C."/>
            <person name="Chen F.-J."/>
            <person name="Liao Y.-C."/>
        </authorList>
    </citation>
    <scope>NUCLEOTIDE SEQUENCE [LARGE SCALE GENOMIC DNA]</scope>
    <source>
        <strain evidence="1 2">2014S06-099</strain>
    </source>
</reference>
<proteinExistence type="predicted"/>
<dbReference type="Proteomes" id="UP000254410">
    <property type="component" value="Chromosome"/>
</dbReference>
<evidence type="ECO:0000313" key="2">
    <source>
        <dbReference type="Proteomes" id="UP000254410"/>
    </source>
</evidence>
<name>A0A3G6YMR8_ACIPI</name>